<evidence type="ECO:0000259" key="1">
    <source>
        <dbReference type="Pfam" id="PF04457"/>
    </source>
</evidence>
<dbReference type="AlphaFoldDB" id="A0AAN1VYU4"/>
<protein>
    <recommendedName>
        <fullName evidence="1">MJ1316 RNA cyclic group end recognition domain-containing protein</fullName>
    </recommendedName>
</protein>
<evidence type="ECO:0000313" key="3">
    <source>
        <dbReference type="Proteomes" id="UP001319121"/>
    </source>
</evidence>
<organism evidence="2 3">
    <name type="scientific">Ferrigenium kumadai</name>
    <dbReference type="NCBI Taxonomy" id="1682490"/>
    <lineage>
        <taxon>Bacteria</taxon>
        <taxon>Pseudomonadati</taxon>
        <taxon>Pseudomonadota</taxon>
        <taxon>Betaproteobacteria</taxon>
        <taxon>Nitrosomonadales</taxon>
        <taxon>Gallionellaceae</taxon>
        <taxon>Ferrigenium</taxon>
    </lineage>
</organism>
<dbReference type="RefSeq" id="WP_212786196.1">
    <property type="nucleotide sequence ID" value="NZ_AP019536.1"/>
</dbReference>
<dbReference type="EMBL" id="AP019536">
    <property type="protein sequence ID" value="BBI98568.1"/>
    <property type="molecule type" value="Genomic_DNA"/>
</dbReference>
<keyword evidence="3" id="KW-1185">Reference proteome</keyword>
<evidence type="ECO:0000313" key="2">
    <source>
        <dbReference type="EMBL" id="BBI98568.1"/>
    </source>
</evidence>
<dbReference type="InterPro" id="IPR040459">
    <property type="entry name" value="MJ1316"/>
</dbReference>
<proteinExistence type="predicted"/>
<reference evidence="2 3" key="1">
    <citation type="submission" date="2019-03" db="EMBL/GenBank/DDBJ databases">
        <title>Complete genome sequence of Ferrigenium kumadai strain An22, a microaerophilic iron-oxidizing bacterium isolated from a paddy field soil.</title>
        <authorList>
            <person name="Watanabe T."/>
            <person name="Asakawa S."/>
        </authorList>
    </citation>
    <scope>NUCLEOTIDE SEQUENCE [LARGE SCALE GENOMIC DNA]</scope>
    <source>
        <strain evidence="2 3">An22</strain>
    </source>
</reference>
<gene>
    <name evidence="2" type="ORF">FGKAn22_02610</name>
</gene>
<dbReference type="Proteomes" id="UP001319121">
    <property type="component" value="Chromosome"/>
</dbReference>
<dbReference type="KEGG" id="fku:FGKAn22_02610"/>
<dbReference type="Pfam" id="PF04457">
    <property type="entry name" value="MJ1316"/>
    <property type="match status" value="1"/>
</dbReference>
<feature type="domain" description="MJ1316 RNA cyclic group end recognition" evidence="1">
    <location>
        <begin position="1"/>
        <end position="82"/>
    </location>
</feature>
<name>A0AAN1VYU4_9PROT</name>
<accession>A0AAN1VYU4</accession>
<sequence length="84" mass="10000">MIPLHELLSRIYWDPEFGRGEFRIGYLDHLRDGLVYVSLHEMRPEAGSHSCFEVTDEEGIVHSVPYHRVKEVWKDGALIWRREH</sequence>